<evidence type="ECO:0000256" key="2">
    <source>
        <dbReference type="ARBA" id="ARBA00023002"/>
    </source>
</evidence>
<dbReference type="FunFam" id="3.40.50.720:FF:000121">
    <property type="entry name" value="Prostaglandin reductase 2"/>
    <property type="match status" value="1"/>
</dbReference>
<dbReference type="AlphaFoldDB" id="A0A7R8VMK6"/>
<protein>
    <recommendedName>
        <fullName evidence="1">15-oxoprostaglandin 13-reductase</fullName>
        <ecNumber evidence="1">1.3.1.48</ecNumber>
    </recommendedName>
</protein>
<dbReference type="Pfam" id="PF00107">
    <property type="entry name" value="ADH_zinc_N"/>
    <property type="match status" value="1"/>
</dbReference>
<dbReference type="EC" id="1.3.1.48" evidence="1"/>
<keyword evidence="2" id="KW-0560">Oxidoreductase</keyword>
<dbReference type="SUPFAM" id="SSF51735">
    <property type="entry name" value="NAD(P)-binding Rossmann-fold domains"/>
    <property type="match status" value="1"/>
</dbReference>
<dbReference type="InterPro" id="IPR036291">
    <property type="entry name" value="NAD(P)-bd_dom_sf"/>
</dbReference>
<dbReference type="GO" id="GO:0047522">
    <property type="term" value="F:15-oxoprostaglandin 13-reductase [NAD(P)+] activity"/>
    <property type="evidence" value="ECO:0007669"/>
    <property type="project" value="UniProtKB-EC"/>
</dbReference>
<gene>
    <name evidence="4" type="ORF">TDIB3V08_LOCUS7509</name>
</gene>
<dbReference type="GO" id="GO:0006693">
    <property type="term" value="P:prostaglandin metabolic process"/>
    <property type="evidence" value="ECO:0007669"/>
    <property type="project" value="TreeGrafter"/>
</dbReference>
<organism evidence="4">
    <name type="scientific">Timema douglasi</name>
    <name type="common">Walking stick</name>
    <dbReference type="NCBI Taxonomy" id="61478"/>
    <lineage>
        <taxon>Eukaryota</taxon>
        <taxon>Metazoa</taxon>
        <taxon>Ecdysozoa</taxon>
        <taxon>Arthropoda</taxon>
        <taxon>Hexapoda</taxon>
        <taxon>Insecta</taxon>
        <taxon>Pterygota</taxon>
        <taxon>Neoptera</taxon>
        <taxon>Polyneoptera</taxon>
        <taxon>Phasmatodea</taxon>
        <taxon>Timematodea</taxon>
        <taxon>Timematoidea</taxon>
        <taxon>Timematidae</taxon>
        <taxon>Timema</taxon>
    </lineage>
</organism>
<dbReference type="InterPro" id="IPR045010">
    <property type="entry name" value="MDR_fam"/>
</dbReference>
<evidence type="ECO:0000259" key="3">
    <source>
        <dbReference type="Pfam" id="PF00107"/>
    </source>
</evidence>
<dbReference type="Gene3D" id="3.40.50.720">
    <property type="entry name" value="NAD(P)-binding Rossmann-like Domain"/>
    <property type="match status" value="1"/>
</dbReference>
<evidence type="ECO:0000256" key="1">
    <source>
        <dbReference type="ARBA" id="ARBA00011981"/>
    </source>
</evidence>
<sequence length="197" mass="21586">MDISNYRNTAYFGFLELCQPQPGEVVVVTGAAGAVGSLVGQIAKIKGCKVIGFAGSDEKVKWIKEELGFDAAFNYKTKDVTEALKESAPDGVDCYFDNVGGEMSSAVINQMKQFGRISVCGSISSYNNDPSKLARAPILQPSMVFKQLKMEGFLVTRWSDRLFEGIKQNLQWIKESMRPVVKTAVSIIYVSCCGDIL</sequence>
<name>A0A7R8VMK6_TIMDO</name>
<feature type="domain" description="Alcohol dehydrogenase-like C-terminal" evidence="3">
    <location>
        <begin position="34"/>
        <end position="163"/>
    </location>
</feature>
<reference evidence="4" key="1">
    <citation type="submission" date="2020-11" db="EMBL/GenBank/DDBJ databases">
        <authorList>
            <person name="Tran Van P."/>
        </authorList>
    </citation>
    <scope>NUCLEOTIDE SEQUENCE</scope>
</reference>
<dbReference type="EMBL" id="OA568249">
    <property type="protein sequence ID" value="CAD7201308.1"/>
    <property type="molecule type" value="Genomic_DNA"/>
</dbReference>
<proteinExistence type="predicted"/>
<accession>A0A7R8VMK6</accession>
<dbReference type="PANTHER" id="PTHR43205:SF7">
    <property type="entry name" value="PROSTAGLANDIN REDUCTASE 1"/>
    <property type="match status" value="1"/>
</dbReference>
<dbReference type="PANTHER" id="PTHR43205">
    <property type="entry name" value="PROSTAGLANDIN REDUCTASE"/>
    <property type="match status" value="1"/>
</dbReference>
<evidence type="ECO:0000313" key="4">
    <source>
        <dbReference type="EMBL" id="CAD7201308.1"/>
    </source>
</evidence>
<dbReference type="InterPro" id="IPR013149">
    <property type="entry name" value="ADH-like_C"/>
</dbReference>